<organism evidence="5 6">
    <name type="scientific">Rhodococcus rhodnii</name>
    <dbReference type="NCBI Taxonomy" id="38312"/>
    <lineage>
        <taxon>Bacteria</taxon>
        <taxon>Bacillati</taxon>
        <taxon>Actinomycetota</taxon>
        <taxon>Actinomycetes</taxon>
        <taxon>Mycobacteriales</taxon>
        <taxon>Nocardiaceae</taxon>
        <taxon>Rhodococcus</taxon>
    </lineage>
</organism>
<dbReference type="SUPFAM" id="SSF46689">
    <property type="entry name" value="Homeodomain-like"/>
    <property type="match status" value="1"/>
</dbReference>
<evidence type="ECO:0000256" key="3">
    <source>
        <dbReference type="SAM" id="MobiDB-lite"/>
    </source>
</evidence>
<comment type="caution">
    <text evidence="5">The sequence shown here is derived from an EMBL/GenBank/DDBJ whole genome shotgun (WGS) entry which is preliminary data.</text>
</comment>
<keyword evidence="1 2" id="KW-0238">DNA-binding</keyword>
<name>A0A6P2CJ59_9NOCA</name>
<dbReference type="AlphaFoldDB" id="A0A6P2CJ59"/>
<feature type="compositionally biased region" description="Basic and acidic residues" evidence="3">
    <location>
        <begin position="1"/>
        <end position="10"/>
    </location>
</feature>
<evidence type="ECO:0000259" key="4">
    <source>
        <dbReference type="PROSITE" id="PS50977"/>
    </source>
</evidence>
<dbReference type="PROSITE" id="PS50977">
    <property type="entry name" value="HTH_TETR_2"/>
    <property type="match status" value="1"/>
</dbReference>
<gene>
    <name evidence="5" type="ORF">DW322_13150</name>
</gene>
<reference evidence="5 6" key="1">
    <citation type="submission" date="2018-07" db="EMBL/GenBank/DDBJ databases">
        <title>Genome sequence of Rhodococcus rhodnii ATCC 35071 from Rhodnius prolixus.</title>
        <authorList>
            <person name="Patel V."/>
            <person name="Vogel K.J."/>
        </authorList>
    </citation>
    <scope>NUCLEOTIDE SEQUENCE [LARGE SCALE GENOMIC DNA]</scope>
    <source>
        <strain evidence="5 6">ATCC 35071</strain>
    </source>
</reference>
<evidence type="ECO:0000313" key="5">
    <source>
        <dbReference type="EMBL" id="TXG90998.1"/>
    </source>
</evidence>
<dbReference type="Proteomes" id="UP000471120">
    <property type="component" value="Unassembled WGS sequence"/>
</dbReference>
<protein>
    <submittedName>
        <fullName evidence="5">TetR/AcrR family transcriptional regulator</fullName>
    </submittedName>
</protein>
<evidence type="ECO:0000256" key="1">
    <source>
        <dbReference type="ARBA" id="ARBA00023125"/>
    </source>
</evidence>
<evidence type="ECO:0000256" key="2">
    <source>
        <dbReference type="PROSITE-ProRule" id="PRU00335"/>
    </source>
</evidence>
<feature type="DNA-binding region" description="H-T-H motif" evidence="2">
    <location>
        <begin position="54"/>
        <end position="73"/>
    </location>
</feature>
<dbReference type="Pfam" id="PF00440">
    <property type="entry name" value="TetR_N"/>
    <property type="match status" value="1"/>
</dbReference>
<sequence length="245" mass="26866">MDREQGDAGRDANSGTRGRRRARISDSETQRRMLQAGFDVVAERGLSLSLEHVSMEELIDRAGVSRTSSYRRWPSKDLFAEELVLAIARATELGSEIPGLAEALASLDPRFLAVLDTAQGRHDLLVEVLRIVIEVDFLAMVDSSGWRTYSTLSVAHLGLRDDALRVRVAEALAETERRFTRSRAEAFERLMALVGYRLAEGTPGGWYQVSTALGALTNGMLAQARIDLASVTATTTMTALLIVSE</sequence>
<feature type="region of interest" description="Disordered" evidence="3">
    <location>
        <begin position="1"/>
        <end position="30"/>
    </location>
</feature>
<dbReference type="InterPro" id="IPR001647">
    <property type="entry name" value="HTH_TetR"/>
</dbReference>
<evidence type="ECO:0000313" key="6">
    <source>
        <dbReference type="Proteomes" id="UP000471120"/>
    </source>
</evidence>
<accession>A0A6P2CJ59</accession>
<dbReference type="InterPro" id="IPR009057">
    <property type="entry name" value="Homeodomain-like_sf"/>
</dbReference>
<proteinExistence type="predicted"/>
<dbReference type="EMBL" id="QRCM01000001">
    <property type="protein sequence ID" value="TXG90998.1"/>
    <property type="molecule type" value="Genomic_DNA"/>
</dbReference>
<feature type="domain" description="HTH tetR-type" evidence="4">
    <location>
        <begin position="27"/>
        <end position="91"/>
    </location>
</feature>
<dbReference type="Gene3D" id="1.10.357.10">
    <property type="entry name" value="Tetracycline Repressor, domain 2"/>
    <property type="match status" value="1"/>
</dbReference>
<dbReference type="GO" id="GO:0003677">
    <property type="term" value="F:DNA binding"/>
    <property type="evidence" value="ECO:0007669"/>
    <property type="project" value="UniProtKB-UniRule"/>
</dbReference>